<feature type="non-terminal residue" evidence="1">
    <location>
        <position position="391"/>
    </location>
</feature>
<dbReference type="AlphaFoldDB" id="A0A7W6A0Q7"/>
<feature type="non-terminal residue" evidence="1">
    <location>
        <position position="1"/>
    </location>
</feature>
<proteinExistence type="predicted"/>
<comment type="caution">
    <text evidence="1">The sequence shown here is derived from an EMBL/GenBank/DDBJ whole genome shotgun (WGS) entry which is preliminary data.</text>
</comment>
<organism evidence="1 2">
    <name type="scientific">Novosphingobium hassiacum</name>
    <dbReference type="NCBI Taxonomy" id="173676"/>
    <lineage>
        <taxon>Bacteria</taxon>
        <taxon>Pseudomonadati</taxon>
        <taxon>Pseudomonadota</taxon>
        <taxon>Alphaproteobacteria</taxon>
        <taxon>Sphingomonadales</taxon>
        <taxon>Sphingomonadaceae</taxon>
        <taxon>Novosphingobium</taxon>
    </lineage>
</organism>
<protein>
    <submittedName>
        <fullName evidence="1">Uncharacterized protein</fullName>
    </submittedName>
</protein>
<dbReference type="Proteomes" id="UP000562395">
    <property type="component" value="Unassembled WGS sequence"/>
</dbReference>
<sequence length="391" mass="37118">ATNLTSAANPVAASADAGIGTVAGMNVLNSQSVNGGANMTSTVVAPFQVSVADATTLTGSDVVSSTLSVSANSGKSTVTGNSASNGVDLSATNVSVSSALANVQYEGDILTSTISSFSGANATIGGDISLSSVAVDGNTMVGTTTGNTANNSVAVDGAAKIAAGDTTSGATANLATAYVATADHALANQQYVVSTLSTGVTATYNVVTLDAGTSLGGTISGSTLSVSNNVQSAKTLGNVAGNSVDLTGGSITTDSALASLQASTATAVGATSTMTVAAPASMATSTLALDGNANTATATVNTATNAMTVAADNGLTTTKLPATVDNASLSGTVAGYVATGDFVVNNAQSVSNAAVVTATATTSISNNDGGVLATGGIGQSSVSMSGNTTNA</sequence>
<accession>A0A7W6A0Q7</accession>
<dbReference type="RefSeq" id="WP_425490484.1">
    <property type="nucleotide sequence ID" value="NZ_JACICY010000055.1"/>
</dbReference>
<name>A0A7W6A0Q7_9SPHN</name>
<dbReference type="EMBL" id="JACICY010000055">
    <property type="protein sequence ID" value="MBB3862991.1"/>
    <property type="molecule type" value="Genomic_DNA"/>
</dbReference>
<gene>
    <name evidence="1" type="ORF">GGQ88_004300</name>
</gene>
<keyword evidence="2" id="KW-1185">Reference proteome</keyword>
<evidence type="ECO:0000313" key="1">
    <source>
        <dbReference type="EMBL" id="MBB3862991.1"/>
    </source>
</evidence>
<evidence type="ECO:0000313" key="2">
    <source>
        <dbReference type="Proteomes" id="UP000562395"/>
    </source>
</evidence>
<reference evidence="1 2" key="1">
    <citation type="submission" date="2020-08" db="EMBL/GenBank/DDBJ databases">
        <title>Genomic Encyclopedia of Type Strains, Phase IV (KMG-IV): sequencing the most valuable type-strain genomes for metagenomic binning, comparative biology and taxonomic classification.</title>
        <authorList>
            <person name="Goeker M."/>
        </authorList>
    </citation>
    <scope>NUCLEOTIDE SEQUENCE [LARGE SCALE GENOMIC DNA]</scope>
    <source>
        <strain evidence="1 2">DSM 14552</strain>
    </source>
</reference>